<organism evidence="3">
    <name type="scientific">Cyprideis torosa</name>
    <dbReference type="NCBI Taxonomy" id="163714"/>
    <lineage>
        <taxon>Eukaryota</taxon>
        <taxon>Metazoa</taxon>
        <taxon>Ecdysozoa</taxon>
        <taxon>Arthropoda</taxon>
        <taxon>Crustacea</taxon>
        <taxon>Oligostraca</taxon>
        <taxon>Ostracoda</taxon>
        <taxon>Podocopa</taxon>
        <taxon>Podocopida</taxon>
        <taxon>Cytherocopina</taxon>
        <taxon>Cytheroidea</taxon>
        <taxon>Cytherideidae</taxon>
        <taxon>Cyprideis</taxon>
    </lineage>
</organism>
<dbReference type="InterPro" id="IPR020057">
    <property type="entry name" value="Ribosomal_bL25_b-dom"/>
</dbReference>
<proteinExistence type="predicted"/>
<protein>
    <recommendedName>
        <fullName evidence="2">Large ribosomal subunit protein bL25 beta domain-containing protein</fullName>
    </recommendedName>
</protein>
<dbReference type="AlphaFoldDB" id="A0A7R8ZW15"/>
<feature type="compositionally biased region" description="Acidic residues" evidence="1">
    <location>
        <begin position="98"/>
        <end position="113"/>
    </location>
</feature>
<dbReference type="OrthoDB" id="8300458at2759"/>
<dbReference type="InterPro" id="IPR037121">
    <property type="entry name" value="Ribosomal_bL25_C"/>
</dbReference>
<dbReference type="PANTHER" id="PTHR33284:SF1">
    <property type="entry name" value="RIBOSOMAL PROTEIN L25_GLN-TRNA SYNTHETASE, ANTI-CODON-BINDING DOMAIN-CONTAINING PROTEIN"/>
    <property type="match status" value="1"/>
</dbReference>
<dbReference type="Pfam" id="PF14693">
    <property type="entry name" value="Ribosomal_TL5_C"/>
    <property type="match status" value="1"/>
</dbReference>
<feature type="compositionally biased region" description="Low complexity" evidence="1">
    <location>
        <begin position="120"/>
        <end position="133"/>
    </location>
</feature>
<dbReference type="GO" id="GO:0003735">
    <property type="term" value="F:structural constituent of ribosome"/>
    <property type="evidence" value="ECO:0007669"/>
    <property type="project" value="InterPro"/>
</dbReference>
<reference evidence="3" key="1">
    <citation type="submission" date="2020-11" db="EMBL/GenBank/DDBJ databases">
        <authorList>
            <person name="Tran Van P."/>
        </authorList>
    </citation>
    <scope>NUCLEOTIDE SEQUENCE</scope>
</reference>
<feature type="non-terminal residue" evidence="3">
    <location>
        <position position="1"/>
    </location>
</feature>
<name>A0A7R8ZW15_9CRUS</name>
<dbReference type="SUPFAM" id="SSF50715">
    <property type="entry name" value="Ribosomal protein L25-like"/>
    <property type="match status" value="1"/>
</dbReference>
<dbReference type="EMBL" id="OB679658">
    <property type="protein sequence ID" value="CAD7236519.1"/>
    <property type="molecule type" value="Genomic_DNA"/>
</dbReference>
<evidence type="ECO:0000313" key="3">
    <source>
        <dbReference type="EMBL" id="CAD7236519.1"/>
    </source>
</evidence>
<gene>
    <name evidence="3" type="ORF">CTOB1V02_LOCUS14334</name>
</gene>
<sequence>YSEDKPITMDIPVRLEGRSKGVLSGGVMRFALRKIRMRALPKDMPDELVVDITNLAIGDKVEIKDLLQDNFSLLHADNAVVVAVRMARAAMAKSASADLEEGEEGEEGTENTEGEGAAGGDQAEAAPQEGGEE</sequence>
<dbReference type="PANTHER" id="PTHR33284">
    <property type="entry name" value="RIBOSOMAL PROTEIN L25/GLN-TRNA SYNTHETASE, ANTI-CODON-BINDING DOMAIN-CONTAINING PROTEIN"/>
    <property type="match status" value="1"/>
</dbReference>
<feature type="domain" description="Large ribosomal subunit protein bL25 beta" evidence="2">
    <location>
        <begin position="7"/>
        <end position="87"/>
    </location>
</feature>
<dbReference type="InterPro" id="IPR020930">
    <property type="entry name" value="Ribosomal_uL5_bac-type"/>
</dbReference>
<feature type="region of interest" description="Disordered" evidence="1">
    <location>
        <begin position="93"/>
        <end position="133"/>
    </location>
</feature>
<accession>A0A7R8ZW15</accession>
<evidence type="ECO:0000259" key="2">
    <source>
        <dbReference type="Pfam" id="PF14693"/>
    </source>
</evidence>
<dbReference type="Gene3D" id="2.170.120.20">
    <property type="entry name" value="Ribosomal protein L25, beta domain"/>
    <property type="match status" value="1"/>
</dbReference>
<evidence type="ECO:0000256" key="1">
    <source>
        <dbReference type="SAM" id="MobiDB-lite"/>
    </source>
</evidence>
<dbReference type="GO" id="GO:0008097">
    <property type="term" value="F:5S rRNA binding"/>
    <property type="evidence" value="ECO:0007669"/>
    <property type="project" value="TreeGrafter"/>
</dbReference>
<dbReference type="GO" id="GO:0006412">
    <property type="term" value="P:translation"/>
    <property type="evidence" value="ECO:0007669"/>
    <property type="project" value="InterPro"/>
</dbReference>
<dbReference type="GO" id="GO:0022625">
    <property type="term" value="C:cytosolic large ribosomal subunit"/>
    <property type="evidence" value="ECO:0007669"/>
    <property type="project" value="TreeGrafter"/>
</dbReference>
<dbReference type="InterPro" id="IPR011035">
    <property type="entry name" value="Ribosomal_bL25/Gln-tRNA_synth"/>
</dbReference>